<dbReference type="Gene3D" id="1.25.40.10">
    <property type="entry name" value="Tetratricopeptide repeat domain"/>
    <property type="match status" value="4"/>
</dbReference>
<dbReference type="GO" id="GO:0005737">
    <property type="term" value="C:cytoplasm"/>
    <property type="evidence" value="ECO:0007669"/>
    <property type="project" value="TreeGrafter"/>
</dbReference>
<gene>
    <name evidence="4" type="ORF">EZS28_025351</name>
</gene>
<dbReference type="GO" id="GO:0007091">
    <property type="term" value="P:metaphase/anaphase transition of mitotic cell cycle"/>
    <property type="evidence" value="ECO:0007669"/>
    <property type="project" value="TreeGrafter"/>
</dbReference>
<dbReference type="InterPro" id="IPR011990">
    <property type="entry name" value="TPR-like_helical_dom_sf"/>
</dbReference>
<dbReference type="GO" id="GO:0031145">
    <property type="term" value="P:anaphase-promoting complex-dependent catabolic process"/>
    <property type="evidence" value="ECO:0007669"/>
    <property type="project" value="TreeGrafter"/>
</dbReference>
<reference evidence="4 5" key="1">
    <citation type="submission" date="2019-03" db="EMBL/GenBank/DDBJ databases">
        <title>Single cell metagenomics reveals metabolic interactions within the superorganism composed of flagellate Streblomastix strix and complex community of Bacteroidetes bacteria on its surface.</title>
        <authorList>
            <person name="Treitli S.C."/>
            <person name="Kolisko M."/>
            <person name="Husnik F."/>
            <person name="Keeling P."/>
            <person name="Hampl V."/>
        </authorList>
    </citation>
    <scope>NUCLEOTIDE SEQUENCE [LARGE SCALE GENOMIC DNA]</scope>
    <source>
        <strain evidence="4">ST1C</strain>
    </source>
</reference>
<feature type="repeat" description="TPR" evidence="3">
    <location>
        <begin position="100"/>
        <end position="133"/>
    </location>
</feature>
<organism evidence="4 5">
    <name type="scientific">Streblomastix strix</name>
    <dbReference type="NCBI Taxonomy" id="222440"/>
    <lineage>
        <taxon>Eukaryota</taxon>
        <taxon>Metamonada</taxon>
        <taxon>Preaxostyla</taxon>
        <taxon>Oxymonadida</taxon>
        <taxon>Streblomastigidae</taxon>
        <taxon>Streblomastix</taxon>
    </lineage>
</organism>
<keyword evidence="1 3" id="KW-0802">TPR repeat</keyword>
<dbReference type="GO" id="GO:0051301">
    <property type="term" value="P:cell division"/>
    <property type="evidence" value="ECO:0007669"/>
    <property type="project" value="TreeGrafter"/>
</dbReference>
<dbReference type="AlphaFoldDB" id="A0A5J4V9H1"/>
<dbReference type="OrthoDB" id="10248520at2759"/>
<dbReference type="Pfam" id="PF13432">
    <property type="entry name" value="TPR_16"/>
    <property type="match status" value="1"/>
</dbReference>
<feature type="repeat" description="TPR" evidence="3">
    <location>
        <begin position="340"/>
        <end position="373"/>
    </location>
</feature>
<evidence type="ECO:0000256" key="3">
    <source>
        <dbReference type="PROSITE-ProRule" id="PRU00339"/>
    </source>
</evidence>
<dbReference type="EMBL" id="SNRW01008696">
    <property type="protein sequence ID" value="KAA6379122.1"/>
    <property type="molecule type" value="Genomic_DNA"/>
</dbReference>
<dbReference type="GO" id="GO:0005680">
    <property type="term" value="C:anaphase-promoting complex"/>
    <property type="evidence" value="ECO:0007669"/>
    <property type="project" value="TreeGrafter"/>
</dbReference>
<accession>A0A5J4V9H1</accession>
<dbReference type="SUPFAM" id="SSF48452">
    <property type="entry name" value="TPR-like"/>
    <property type="match status" value="3"/>
</dbReference>
<dbReference type="PROSITE" id="PS50005">
    <property type="entry name" value="TPR"/>
    <property type="match status" value="3"/>
</dbReference>
<evidence type="ECO:0000313" key="4">
    <source>
        <dbReference type="EMBL" id="KAA6379122.1"/>
    </source>
</evidence>
<proteinExistence type="inferred from homology"/>
<dbReference type="PANTHER" id="PTHR12558:SF13">
    <property type="entry name" value="CELL DIVISION CYCLE PROTEIN 27 HOMOLOG"/>
    <property type="match status" value="1"/>
</dbReference>
<dbReference type="InterPro" id="IPR019734">
    <property type="entry name" value="TPR_rpt"/>
</dbReference>
<evidence type="ECO:0000313" key="5">
    <source>
        <dbReference type="Proteomes" id="UP000324800"/>
    </source>
</evidence>
<name>A0A5J4V9H1_9EUKA</name>
<dbReference type="Proteomes" id="UP000324800">
    <property type="component" value="Unassembled WGS sequence"/>
</dbReference>
<comment type="similarity">
    <text evidence="2">Belongs to the APC3/CDC27 family.</text>
</comment>
<sequence length="509" mass="57814">MGLIEYIETQLQCHNYENAAFYAEVLLAHHPNSQHKHLLAECHARQQNWGNVISILEGDANTQSRKLYSEACLNLGLFREGIQSLIGSFGSGCIPSDLGSSELYLLGQLYLRVTQRGEAINCFRECLSLDPMNFSAFEELCNLGINDVNPLTSLKSEELFMDNEDNNELKVYVEPLLHRLGNAKLYIQQYRCEEAIIELNKLLTDQIPDNLDSETHQSTIQQKLCPYSCHLQQGWVLEHLGRAYSEAMENNKACESFAMMLRKAPYHLEGTDIYSSCLHTLGRIGELSSLATNLSQLDSHSLYSLISCAGHECCEQGNYPLALSLYRQVRLSLLISPLNVGSWYGLGVAYHHLQRYGLAEAHFARAAMIHPRSLPVLYRLGVTITETKNANQRVEEAMNIFERALKLSPDNVLIRTRRAVLLFSPAIQRGQEALQELHSLVQRQPQEPLLHYLLGSCLIANQKPLEAFVSFGRAFDLCPSDDLYRTSFEKLSHTLRQRQEQKKNEKKRK</sequence>
<protein>
    <submittedName>
        <fullName evidence="4">Putative anaphase-promoting complex subunit 3</fullName>
    </submittedName>
</protein>
<comment type="caution">
    <text evidence="4">The sequence shown here is derived from an EMBL/GenBank/DDBJ whole genome shotgun (WGS) entry which is preliminary data.</text>
</comment>
<dbReference type="Pfam" id="PF12895">
    <property type="entry name" value="ANAPC3"/>
    <property type="match status" value="1"/>
</dbReference>
<evidence type="ECO:0000256" key="1">
    <source>
        <dbReference type="ARBA" id="ARBA00022803"/>
    </source>
</evidence>
<dbReference type="GO" id="GO:0016567">
    <property type="term" value="P:protein ubiquitination"/>
    <property type="evidence" value="ECO:0007669"/>
    <property type="project" value="TreeGrafter"/>
</dbReference>
<feature type="repeat" description="TPR" evidence="3">
    <location>
        <begin position="378"/>
        <end position="411"/>
    </location>
</feature>
<dbReference type="Pfam" id="PF13181">
    <property type="entry name" value="TPR_8"/>
    <property type="match status" value="2"/>
</dbReference>
<dbReference type="PANTHER" id="PTHR12558">
    <property type="entry name" value="CELL DIVISION CYCLE 16,23,27"/>
    <property type="match status" value="1"/>
</dbReference>
<dbReference type="SMART" id="SM00028">
    <property type="entry name" value="TPR"/>
    <property type="match status" value="5"/>
</dbReference>
<evidence type="ECO:0000256" key="2">
    <source>
        <dbReference type="ARBA" id="ARBA00038210"/>
    </source>
</evidence>